<evidence type="ECO:0000256" key="13">
    <source>
        <dbReference type="PIRSR" id="PIRSR604809-2"/>
    </source>
</evidence>
<dbReference type="Gene3D" id="3.10.20.70">
    <property type="entry name" value="Glutamine synthetase, N-terminal domain"/>
    <property type="match status" value="1"/>
</dbReference>
<dbReference type="InterPro" id="IPR008147">
    <property type="entry name" value="Gln_synt_N"/>
</dbReference>
<feature type="domain" description="GS beta-grasp" evidence="17">
    <location>
        <begin position="15"/>
        <end position="100"/>
    </location>
</feature>
<evidence type="ECO:0000256" key="12">
    <source>
        <dbReference type="PIRSR" id="PIRSR604809-1"/>
    </source>
</evidence>
<dbReference type="PROSITE" id="PS51986">
    <property type="entry name" value="GS_BETA_GRASP"/>
    <property type="match status" value="1"/>
</dbReference>
<dbReference type="PANTHER" id="PTHR43785">
    <property type="entry name" value="GAMMA-GLUTAMYLPUTRESCINE SYNTHETASE"/>
    <property type="match status" value="1"/>
</dbReference>
<comment type="subcellular location">
    <subcellularLocation>
        <location evidence="1">Cytoplasm</location>
    </subcellularLocation>
</comment>
<evidence type="ECO:0000256" key="10">
    <source>
        <dbReference type="ARBA" id="ARBA00022842"/>
    </source>
</evidence>
<keyword evidence="5" id="KW-0963">Cytoplasm</keyword>
<evidence type="ECO:0000313" key="20">
    <source>
        <dbReference type="Proteomes" id="UP001143747"/>
    </source>
</evidence>
<feature type="binding site" evidence="13">
    <location>
        <position position="326"/>
    </location>
    <ligand>
        <name>ATP</name>
        <dbReference type="ChEBI" id="CHEBI:30616"/>
    </ligand>
</feature>
<dbReference type="PROSITE" id="PS51987">
    <property type="entry name" value="GS_CATALYTIC"/>
    <property type="match status" value="1"/>
</dbReference>
<comment type="caution">
    <text evidence="19">The sequence shown here is derived from an EMBL/GenBank/DDBJ whole genome shotgun (WGS) entry which is preliminary data.</text>
</comment>
<dbReference type="PANTHER" id="PTHR43785:SF12">
    <property type="entry name" value="TYPE-1 GLUTAMINE SYNTHETASE 2"/>
    <property type="match status" value="1"/>
</dbReference>
<sequence length="442" mass="49243">MSTDVAKTLERIEADKVKFVRLQFSDIQGLPKNVAIPAWQAEKALTEGISFDGSSIEGFARIEESDMVLKPDTSTYSLLPWRANECPVARFICDVYMPDGTPFEGDPRHILRKVLAEAKEMGYTFNTGPELEFFLFKLDEEGMPTIVPQDKGGYFDLAPTDLAEDVRSEIVLALTDMGFEIEASHHEVAESQHEIDFKYGDALKTADNVITFKYATKSIALQNGLNATFMAKPKFGINGSGMHVNASLFKDGENVFYDPEAPLQLSEVALHFIAGVLEHAKSITRVANPTINSYKRLVPGYEAPVYVSWSAQNRTALVRVPSPRGKSTRMELRSPDPTCNPYLTFAAILAAGMDGIKKQLVPPAGVNQNIFEMTEDERNRSHIDTLPGDLMTANRHLLEDTLICDTLGAHVIDGLNSIAQMEWDSFRTAVHPWEIEQYLTRF</sequence>
<gene>
    <name evidence="19" type="primary">glnA</name>
    <name evidence="19" type="ORF">L0665_00070</name>
</gene>
<evidence type="ECO:0000256" key="7">
    <source>
        <dbReference type="ARBA" id="ARBA00022723"/>
    </source>
</evidence>
<dbReference type="RefSeq" id="WP_274923741.1">
    <property type="nucleotide sequence ID" value="NZ_JAKELO010000001.1"/>
</dbReference>
<evidence type="ECO:0000256" key="3">
    <source>
        <dbReference type="ARBA" id="ARBA00012937"/>
    </source>
</evidence>
<evidence type="ECO:0000256" key="1">
    <source>
        <dbReference type="ARBA" id="ARBA00004496"/>
    </source>
</evidence>
<feature type="binding site" evidence="13">
    <location>
        <position position="182"/>
    </location>
    <ligand>
        <name>ATP</name>
        <dbReference type="ChEBI" id="CHEBI:30616"/>
    </ligand>
</feature>
<comment type="cofactor">
    <cofactor evidence="14">
        <name>Mg(2+)</name>
        <dbReference type="ChEBI" id="CHEBI:18420"/>
    </cofactor>
    <text evidence="14">Binds 2 Mg(2+) ions per subunit.</text>
</comment>
<dbReference type="AlphaFoldDB" id="A0A9Q4KR35"/>
<feature type="binding site" evidence="13">
    <location>
        <position position="314"/>
    </location>
    <ligand>
        <name>ATP</name>
        <dbReference type="ChEBI" id="CHEBI:30616"/>
    </ligand>
</feature>
<evidence type="ECO:0000256" key="4">
    <source>
        <dbReference type="ARBA" id="ARBA00021364"/>
    </source>
</evidence>
<protein>
    <recommendedName>
        <fullName evidence="4">Glutamine synthetase</fullName>
        <ecNumber evidence="3">6.3.1.2</ecNumber>
    </recommendedName>
    <alternativeName>
        <fullName evidence="11">Glutamate--ammonia ligase</fullName>
    </alternativeName>
</protein>
<dbReference type="InterPro" id="IPR014746">
    <property type="entry name" value="Gln_synth/guanido_kin_cat_dom"/>
</dbReference>
<organism evidence="19 20">
    <name type="scientific">Methanogenium marinum</name>
    <dbReference type="NCBI Taxonomy" id="348610"/>
    <lineage>
        <taxon>Archaea</taxon>
        <taxon>Methanobacteriati</taxon>
        <taxon>Methanobacteriota</taxon>
        <taxon>Stenosarchaea group</taxon>
        <taxon>Methanomicrobia</taxon>
        <taxon>Methanomicrobiales</taxon>
        <taxon>Methanomicrobiaceae</taxon>
        <taxon>Methanogenium</taxon>
    </lineage>
</organism>
<evidence type="ECO:0000256" key="5">
    <source>
        <dbReference type="ARBA" id="ARBA00022490"/>
    </source>
</evidence>
<evidence type="ECO:0000256" key="11">
    <source>
        <dbReference type="ARBA" id="ARBA00030668"/>
    </source>
</evidence>
<feature type="binding site" evidence="12">
    <location>
        <position position="296"/>
    </location>
    <ligand>
        <name>L-glutamate</name>
        <dbReference type="ChEBI" id="CHEBI:29985"/>
    </ligand>
</feature>
<dbReference type="Gene3D" id="3.30.590.10">
    <property type="entry name" value="Glutamine synthetase/guanido kinase, catalytic domain"/>
    <property type="match status" value="1"/>
</dbReference>
<feature type="binding site" evidence="14">
    <location>
        <position position="132"/>
    </location>
    <ligand>
        <name>Mg(2+)</name>
        <dbReference type="ChEBI" id="CHEBI:18420"/>
        <label>1</label>
    </ligand>
</feature>
<dbReference type="InterPro" id="IPR004809">
    <property type="entry name" value="Gln_synth_I"/>
</dbReference>
<evidence type="ECO:0000256" key="16">
    <source>
        <dbReference type="RuleBase" id="RU000384"/>
    </source>
</evidence>
<dbReference type="GO" id="GO:0006542">
    <property type="term" value="P:glutamine biosynthetic process"/>
    <property type="evidence" value="ECO:0007669"/>
    <property type="project" value="InterPro"/>
</dbReference>
<evidence type="ECO:0000259" key="18">
    <source>
        <dbReference type="PROSITE" id="PS51987"/>
    </source>
</evidence>
<dbReference type="EMBL" id="JAKELO010000001">
    <property type="protein sequence ID" value="MDE4907024.1"/>
    <property type="molecule type" value="Genomic_DNA"/>
</dbReference>
<name>A0A9Q4KR35_9EURY</name>
<accession>A0A9Q4KR35</accession>
<dbReference type="SMART" id="SM01230">
    <property type="entry name" value="Gln-synt_C"/>
    <property type="match status" value="1"/>
</dbReference>
<feature type="binding site" evidence="14">
    <location>
        <position position="243"/>
    </location>
    <ligand>
        <name>Mg(2+)</name>
        <dbReference type="ChEBI" id="CHEBI:18420"/>
        <label>1</label>
    </ligand>
</feature>
<dbReference type="Pfam" id="PF03951">
    <property type="entry name" value="Gln-synt_N"/>
    <property type="match status" value="1"/>
</dbReference>
<dbReference type="GO" id="GO:0005737">
    <property type="term" value="C:cytoplasm"/>
    <property type="evidence" value="ECO:0007669"/>
    <property type="project" value="UniProtKB-SubCell"/>
</dbReference>
<feature type="binding site" evidence="13">
    <location>
        <begin position="197"/>
        <end position="199"/>
    </location>
    <ligand>
        <name>ATP</name>
        <dbReference type="ChEBI" id="CHEBI:30616"/>
    </ligand>
</feature>
<dbReference type="FunFam" id="3.30.590.10:FF:000003">
    <property type="entry name" value="Glutamine synthetase 2"/>
    <property type="match status" value="1"/>
</dbReference>
<feature type="binding site" evidence="14">
    <location>
        <position position="331"/>
    </location>
    <ligand>
        <name>Mg(2+)</name>
        <dbReference type="ChEBI" id="CHEBI:18420"/>
        <label>1</label>
    </ligand>
</feature>
<keyword evidence="8 13" id="KW-0547">Nucleotide-binding</keyword>
<evidence type="ECO:0000256" key="15">
    <source>
        <dbReference type="PROSITE-ProRule" id="PRU01330"/>
    </source>
</evidence>
<feature type="binding site" evidence="12">
    <location>
        <position position="302"/>
    </location>
    <ligand>
        <name>L-glutamate</name>
        <dbReference type="ChEBI" id="CHEBI:29985"/>
    </ligand>
</feature>
<evidence type="ECO:0000313" key="19">
    <source>
        <dbReference type="EMBL" id="MDE4907024.1"/>
    </source>
</evidence>
<evidence type="ECO:0000256" key="9">
    <source>
        <dbReference type="ARBA" id="ARBA00022840"/>
    </source>
</evidence>
<dbReference type="GO" id="GO:0005524">
    <property type="term" value="F:ATP binding"/>
    <property type="evidence" value="ECO:0007669"/>
    <property type="project" value="UniProtKB-KW"/>
</dbReference>
<evidence type="ECO:0000259" key="17">
    <source>
        <dbReference type="PROSITE" id="PS51986"/>
    </source>
</evidence>
<feature type="binding site" evidence="12">
    <location>
        <position position="333"/>
    </location>
    <ligand>
        <name>L-glutamate</name>
        <dbReference type="ChEBI" id="CHEBI:29985"/>
    </ligand>
</feature>
<evidence type="ECO:0000256" key="6">
    <source>
        <dbReference type="ARBA" id="ARBA00022598"/>
    </source>
</evidence>
<evidence type="ECO:0000256" key="8">
    <source>
        <dbReference type="ARBA" id="ARBA00022741"/>
    </source>
</evidence>
<feature type="binding site" evidence="14">
    <location>
        <position position="187"/>
    </location>
    <ligand>
        <name>Mg(2+)</name>
        <dbReference type="ChEBI" id="CHEBI:18420"/>
        <label>1</label>
    </ligand>
</feature>
<feature type="binding site" evidence="12">
    <location>
        <begin position="238"/>
        <end position="239"/>
    </location>
    <ligand>
        <name>L-glutamate</name>
        <dbReference type="ChEBI" id="CHEBI:29985"/>
    </ligand>
</feature>
<reference evidence="19" key="1">
    <citation type="submission" date="2022-01" db="EMBL/GenBank/DDBJ databases">
        <title>Draft genome of Methanogenium marinum DSM 15558.</title>
        <authorList>
            <person name="Chen S.-C."/>
            <person name="You Y.-T."/>
        </authorList>
    </citation>
    <scope>NUCLEOTIDE SEQUENCE</scope>
    <source>
        <strain evidence="19">DSM 15558</strain>
    </source>
</reference>
<evidence type="ECO:0000256" key="14">
    <source>
        <dbReference type="PIRSR" id="PIRSR604809-3"/>
    </source>
</evidence>
<dbReference type="GO" id="GO:0004356">
    <property type="term" value="F:glutamine synthetase activity"/>
    <property type="evidence" value="ECO:0007669"/>
    <property type="project" value="UniProtKB-EC"/>
</dbReference>
<evidence type="ECO:0000256" key="2">
    <source>
        <dbReference type="ARBA" id="ARBA00009897"/>
    </source>
</evidence>
<proteinExistence type="inferred from homology"/>
<feature type="domain" description="GS catalytic" evidence="18">
    <location>
        <begin position="107"/>
        <end position="442"/>
    </location>
</feature>
<dbReference type="Pfam" id="PF00120">
    <property type="entry name" value="Gln-synt_C"/>
    <property type="match status" value="1"/>
</dbReference>
<dbReference type="NCBIfam" id="TIGR00653">
    <property type="entry name" value="GlnA"/>
    <property type="match status" value="1"/>
</dbReference>
<keyword evidence="7 14" id="KW-0479">Metal-binding</keyword>
<feature type="binding site" evidence="12">
    <location>
        <position position="314"/>
    </location>
    <ligand>
        <name>L-glutamate</name>
        <dbReference type="ChEBI" id="CHEBI:29985"/>
    </ligand>
</feature>
<keyword evidence="20" id="KW-1185">Reference proteome</keyword>
<dbReference type="InterPro" id="IPR036651">
    <property type="entry name" value="Gln_synt_N_sf"/>
</dbReference>
<dbReference type="SUPFAM" id="SSF55931">
    <property type="entry name" value="Glutamine synthetase/guanido kinase"/>
    <property type="match status" value="1"/>
</dbReference>
<dbReference type="Proteomes" id="UP001143747">
    <property type="component" value="Unassembled WGS sequence"/>
</dbReference>
<comment type="similarity">
    <text evidence="2 15 16">Belongs to the glutamine synthetase family.</text>
</comment>
<feature type="binding site" evidence="14">
    <location>
        <position position="130"/>
    </location>
    <ligand>
        <name>Mg(2+)</name>
        <dbReference type="ChEBI" id="CHEBI:18420"/>
        <label>1</label>
    </ligand>
</feature>
<dbReference type="InterPro" id="IPR027302">
    <property type="entry name" value="Gln_synth_N_conserv_site"/>
</dbReference>
<keyword evidence="10 14" id="KW-0460">Magnesium</keyword>
<dbReference type="EC" id="6.3.1.2" evidence="3"/>
<keyword evidence="6 19" id="KW-0436">Ligase</keyword>
<keyword evidence="9 13" id="KW-0067">ATP-binding</keyword>
<dbReference type="PROSITE" id="PS00180">
    <property type="entry name" value="GLNA_1"/>
    <property type="match status" value="1"/>
</dbReference>
<dbReference type="GO" id="GO:0046872">
    <property type="term" value="F:metal ion binding"/>
    <property type="evidence" value="ECO:0007669"/>
    <property type="project" value="UniProtKB-KW"/>
</dbReference>
<feature type="binding site" evidence="14">
    <location>
        <position position="194"/>
    </location>
    <ligand>
        <name>Mg(2+)</name>
        <dbReference type="ChEBI" id="CHEBI:18420"/>
        <label>1</label>
    </ligand>
</feature>
<dbReference type="SUPFAM" id="SSF54368">
    <property type="entry name" value="Glutamine synthetase, N-terminal domain"/>
    <property type="match status" value="1"/>
</dbReference>
<dbReference type="InterPro" id="IPR008146">
    <property type="entry name" value="Gln_synth_cat_dom"/>
</dbReference>